<accession>A0ABQ5H9M5</accession>
<comment type="caution">
    <text evidence="2">The sequence shown here is derived from an EMBL/GenBank/DDBJ whole genome shotgun (WGS) entry which is preliminary data.</text>
</comment>
<dbReference type="Pfam" id="PF24626">
    <property type="entry name" value="SH3_Tf2-1"/>
    <property type="match status" value="1"/>
</dbReference>
<gene>
    <name evidence="2" type="ORF">Tco_1058608</name>
</gene>
<reference evidence="2" key="1">
    <citation type="journal article" date="2022" name="Int. J. Mol. Sci.">
        <title>Draft Genome of Tanacetum Coccineum: Genomic Comparison of Closely Related Tanacetum-Family Plants.</title>
        <authorList>
            <person name="Yamashiro T."/>
            <person name="Shiraishi A."/>
            <person name="Nakayama K."/>
            <person name="Satake H."/>
        </authorList>
    </citation>
    <scope>NUCLEOTIDE SEQUENCE</scope>
</reference>
<evidence type="ECO:0000313" key="2">
    <source>
        <dbReference type="EMBL" id="GJT84266.1"/>
    </source>
</evidence>
<dbReference type="Proteomes" id="UP001151760">
    <property type="component" value="Unassembled WGS sequence"/>
</dbReference>
<feature type="domain" description="Tf2-1-like SH3-like" evidence="1">
    <location>
        <begin position="17"/>
        <end position="62"/>
    </location>
</feature>
<dbReference type="InterPro" id="IPR056924">
    <property type="entry name" value="SH3_Tf2-1"/>
</dbReference>
<name>A0ABQ5H9M5_9ASTR</name>
<proteinExistence type="predicted"/>
<keyword evidence="3" id="KW-1185">Reference proteome</keyword>
<sequence length="115" mass="13634">MKAQANKHRSEREFSVGDWVYLKMQHYRQLIVRKGKQHKLFAKFYGPFQVLTKIGHVAYKLHMLVVEPVKLLERKSARQHNRIGVFGLIQWINGTEEDATWEDLADLTKRFHAFV</sequence>
<protein>
    <recommendedName>
        <fullName evidence="1">Tf2-1-like SH3-like domain-containing protein</fullName>
    </recommendedName>
</protein>
<dbReference type="EMBL" id="BQNB010019341">
    <property type="protein sequence ID" value="GJT84266.1"/>
    <property type="molecule type" value="Genomic_DNA"/>
</dbReference>
<evidence type="ECO:0000313" key="3">
    <source>
        <dbReference type="Proteomes" id="UP001151760"/>
    </source>
</evidence>
<organism evidence="2 3">
    <name type="scientific">Tanacetum coccineum</name>
    <dbReference type="NCBI Taxonomy" id="301880"/>
    <lineage>
        <taxon>Eukaryota</taxon>
        <taxon>Viridiplantae</taxon>
        <taxon>Streptophyta</taxon>
        <taxon>Embryophyta</taxon>
        <taxon>Tracheophyta</taxon>
        <taxon>Spermatophyta</taxon>
        <taxon>Magnoliopsida</taxon>
        <taxon>eudicotyledons</taxon>
        <taxon>Gunneridae</taxon>
        <taxon>Pentapetalae</taxon>
        <taxon>asterids</taxon>
        <taxon>campanulids</taxon>
        <taxon>Asterales</taxon>
        <taxon>Asteraceae</taxon>
        <taxon>Asteroideae</taxon>
        <taxon>Anthemideae</taxon>
        <taxon>Anthemidinae</taxon>
        <taxon>Tanacetum</taxon>
    </lineage>
</organism>
<reference evidence="2" key="2">
    <citation type="submission" date="2022-01" db="EMBL/GenBank/DDBJ databases">
        <authorList>
            <person name="Yamashiro T."/>
            <person name="Shiraishi A."/>
            <person name="Satake H."/>
            <person name="Nakayama K."/>
        </authorList>
    </citation>
    <scope>NUCLEOTIDE SEQUENCE</scope>
</reference>
<evidence type="ECO:0000259" key="1">
    <source>
        <dbReference type="Pfam" id="PF24626"/>
    </source>
</evidence>